<dbReference type="EMBL" id="CAAJGR010000059">
    <property type="protein sequence ID" value="VHO02265.1"/>
    <property type="molecule type" value="Genomic_DNA"/>
</dbReference>
<accession>A0A486XJD5</accession>
<sequence length="119" mass="11676">MTVNNINSSTAQLQLYTNEKAGAVNTSAASADKSAGALTAQQDSVQISEQAKALSLNSLPGNGGGIEPPKTSSASGPAALYTTLGNGGGIEPPKTGTATKTDTAFSTLGNGGGIEPPKL</sequence>
<feature type="region of interest" description="Disordered" evidence="1">
    <location>
        <begin position="56"/>
        <end position="119"/>
    </location>
</feature>
<evidence type="ECO:0000256" key="1">
    <source>
        <dbReference type="SAM" id="MobiDB-lite"/>
    </source>
</evidence>
<name>A0A486XJD5_9GAMM</name>
<gene>
    <name evidence="2" type="ORF">BAL341_679</name>
</gene>
<reference evidence="2" key="1">
    <citation type="submission" date="2019-04" db="EMBL/GenBank/DDBJ databases">
        <authorList>
            <person name="Brambilla D."/>
        </authorList>
    </citation>
    <scope>NUCLEOTIDE SEQUENCE</scope>
    <source>
        <strain evidence="2">BAL1</strain>
    </source>
</reference>
<proteinExistence type="predicted"/>
<feature type="compositionally biased region" description="Polar residues" evidence="1">
    <location>
        <begin position="96"/>
        <end position="108"/>
    </location>
</feature>
<evidence type="ECO:0000313" key="2">
    <source>
        <dbReference type="EMBL" id="VHO02265.1"/>
    </source>
</evidence>
<organism evidence="2">
    <name type="scientific">Rheinheimera sp. BAL341</name>
    <dbReference type="NCBI Taxonomy" id="1708203"/>
    <lineage>
        <taxon>Bacteria</taxon>
        <taxon>Pseudomonadati</taxon>
        <taxon>Pseudomonadota</taxon>
        <taxon>Gammaproteobacteria</taxon>
        <taxon>Chromatiales</taxon>
        <taxon>Chromatiaceae</taxon>
        <taxon>Rheinheimera</taxon>
    </lineage>
</organism>
<feature type="compositionally biased region" description="Gly residues" evidence="1">
    <location>
        <begin position="109"/>
        <end position="119"/>
    </location>
</feature>
<protein>
    <submittedName>
        <fullName evidence="2">Uncharacterized protein</fullName>
    </submittedName>
</protein>
<dbReference type="AlphaFoldDB" id="A0A486XJD5"/>